<evidence type="ECO:0000256" key="7">
    <source>
        <dbReference type="PIRNR" id="PIRNR000296"/>
    </source>
</evidence>
<keyword evidence="5 7" id="KW-0560">Oxidoreductase</keyword>
<gene>
    <name evidence="11" type="ORF">TUM18999_25930</name>
    <name evidence="12" type="ORF">TUM20286_19920</name>
</gene>
<keyword evidence="6 7" id="KW-0408">Iron</keyword>
<evidence type="ECO:0000256" key="6">
    <source>
        <dbReference type="ARBA" id="ARBA00023004"/>
    </source>
</evidence>
<dbReference type="InterPro" id="IPR020835">
    <property type="entry name" value="Catalase_sf"/>
</dbReference>
<keyword evidence="3 7" id="KW-0349">Heme</keyword>
<dbReference type="EMBL" id="BQKM01000003">
    <property type="protein sequence ID" value="GJN52240.1"/>
    <property type="molecule type" value="Genomic_DNA"/>
</dbReference>
<dbReference type="GO" id="GO:0005737">
    <property type="term" value="C:cytoplasm"/>
    <property type="evidence" value="ECO:0007669"/>
    <property type="project" value="TreeGrafter"/>
</dbReference>
<keyword evidence="2 7" id="KW-0575">Peroxidase</keyword>
<dbReference type="SUPFAM" id="SSF56634">
    <property type="entry name" value="Heme-dependent catalase-like"/>
    <property type="match status" value="1"/>
</dbReference>
<dbReference type="PIRSF" id="PIRSF000296">
    <property type="entry name" value="SrpA"/>
    <property type="match status" value="1"/>
</dbReference>
<dbReference type="AlphaFoldDB" id="A0A6J4E3S3"/>
<evidence type="ECO:0000256" key="2">
    <source>
        <dbReference type="ARBA" id="ARBA00022559"/>
    </source>
</evidence>
<evidence type="ECO:0000256" key="8">
    <source>
        <dbReference type="PIRSR" id="PIRSR000296-1"/>
    </source>
</evidence>
<keyword evidence="4 7" id="KW-0479">Metal-binding</keyword>
<sequence length="352" mass="37520">MSHPPLSPSQTLGRLALIGLGLATLAGTFAYVAGWVGPQRLTPQRIIDTFEANAGSYPGYRKNHAKGLCVSGHFASNGAAAGLSRAEVFAPGEVPVVGRLAIGGSNPYAPDASVPVRSLALQLRTASGQEWRTGMNTPPVLPVSGIEGFFEQVLASKPDPATGKPDPARLQAFFAAHPESAAFRQWAKDNRASNSFANATYNSINAFRLVDGDGNGRYVRWAMEPETPYQPLAGEADDKDFLAHDLFQRLQQGPLRWHLVLTLAEAGDPSDDPSRPWPASRQRIDAGTLVIDRAQAEDQGACRDLNFDPLILPDGIEPSADPILAARSAAYAVSFNRRTREGAPTAPAGAHP</sequence>
<dbReference type="Proteomes" id="UP001054892">
    <property type="component" value="Unassembled WGS sequence"/>
</dbReference>
<dbReference type="GO" id="GO:0020037">
    <property type="term" value="F:heme binding"/>
    <property type="evidence" value="ECO:0007669"/>
    <property type="project" value="InterPro"/>
</dbReference>
<dbReference type="GO" id="GO:0042542">
    <property type="term" value="P:response to hydrogen peroxide"/>
    <property type="evidence" value="ECO:0007669"/>
    <property type="project" value="TreeGrafter"/>
</dbReference>
<comment type="cofactor">
    <cofactor evidence="7">
        <name>heme</name>
        <dbReference type="ChEBI" id="CHEBI:30413"/>
    </cofactor>
</comment>
<dbReference type="InterPro" id="IPR018028">
    <property type="entry name" value="Catalase"/>
</dbReference>
<dbReference type="GO" id="GO:0046872">
    <property type="term" value="F:metal ion binding"/>
    <property type="evidence" value="ECO:0007669"/>
    <property type="project" value="UniProtKB-KW"/>
</dbReference>
<comment type="function">
    <text evidence="7">Has an organic peroxide-dependent peroxidase activity.</text>
</comment>
<dbReference type="Proteomes" id="UP000509383">
    <property type="component" value="Chromosome"/>
</dbReference>
<dbReference type="KEGG" id="ptw:TUM18999_25930"/>
<dbReference type="Gene3D" id="1.20.1280.120">
    <property type="match status" value="1"/>
</dbReference>
<dbReference type="InterPro" id="IPR024168">
    <property type="entry name" value="Catalase_SrpA-type_pred"/>
</dbReference>
<dbReference type="PROSITE" id="PS51402">
    <property type="entry name" value="CATALASE_3"/>
    <property type="match status" value="1"/>
</dbReference>
<evidence type="ECO:0000256" key="1">
    <source>
        <dbReference type="ARBA" id="ARBA00005329"/>
    </source>
</evidence>
<dbReference type="PANTHER" id="PTHR11465">
    <property type="entry name" value="CATALASE"/>
    <property type="match status" value="1"/>
</dbReference>
<dbReference type="EC" id="1.11.1.-" evidence="7"/>
<comment type="similarity">
    <text evidence="1 7">Belongs to the catalase family.</text>
</comment>
<evidence type="ECO:0000256" key="4">
    <source>
        <dbReference type="ARBA" id="ARBA00022723"/>
    </source>
</evidence>
<dbReference type="SMART" id="SM01060">
    <property type="entry name" value="Catalase"/>
    <property type="match status" value="1"/>
</dbReference>
<evidence type="ECO:0000313" key="11">
    <source>
        <dbReference type="EMBL" id="BCG24402.1"/>
    </source>
</evidence>
<feature type="domain" description="Catalase core" evidence="10">
    <location>
        <begin position="23"/>
        <end position="352"/>
    </location>
</feature>
<evidence type="ECO:0000256" key="3">
    <source>
        <dbReference type="ARBA" id="ARBA00022617"/>
    </source>
</evidence>
<organism evidence="11 13">
    <name type="scientific">Pseudomonas tohonis</name>
    <dbReference type="NCBI Taxonomy" id="2725477"/>
    <lineage>
        <taxon>Bacteria</taxon>
        <taxon>Pseudomonadati</taxon>
        <taxon>Pseudomonadota</taxon>
        <taxon>Gammaproteobacteria</taxon>
        <taxon>Pseudomonadales</taxon>
        <taxon>Pseudomonadaceae</taxon>
        <taxon>Pseudomonas</taxon>
    </lineage>
</organism>
<keyword evidence="14" id="KW-1185">Reference proteome</keyword>
<evidence type="ECO:0000313" key="12">
    <source>
        <dbReference type="EMBL" id="GJN52240.1"/>
    </source>
</evidence>
<evidence type="ECO:0000256" key="9">
    <source>
        <dbReference type="PIRSR" id="PIRSR000296-2"/>
    </source>
</evidence>
<dbReference type="InterPro" id="IPR011614">
    <property type="entry name" value="Catalase_core"/>
</dbReference>
<evidence type="ECO:0000313" key="13">
    <source>
        <dbReference type="Proteomes" id="UP000509383"/>
    </source>
</evidence>
<dbReference type="PANTHER" id="PTHR11465:SF9">
    <property type="entry name" value="CATALASE"/>
    <property type="match status" value="1"/>
</dbReference>
<dbReference type="Gene3D" id="2.40.180.10">
    <property type="entry name" value="Catalase core domain"/>
    <property type="match status" value="1"/>
</dbReference>
<dbReference type="RefSeq" id="WP_173174330.1">
    <property type="nucleotide sequence ID" value="NZ_AP023189.1"/>
</dbReference>
<reference evidence="11 13" key="1">
    <citation type="submission" date="2020-05" db="EMBL/GenBank/DDBJ databases">
        <title>Characterization of novel class B3 metallo-beta-lactamase from novel Pseudomonas species.</title>
        <authorList>
            <person name="Yamada K."/>
            <person name="Aoki K."/>
            <person name="Ishii Y."/>
        </authorList>
    </citation>
    <scope>NUCLEOTIDE SEQUENCE [LARGE SCALE GENOMIC DNA]</scope>
    <source>
        <strain evidence="11 13">TUM18999</strain>
        <strain evidence="12 14">TUM20286</strain>
    </source>
</reference>
<feature type="binding site" description="axial binding residue" evidence="9">
    <location>
        <position position="331"/>
    </location>
    <ligand>
        <name>heme</name>
        <dbReference type="ChEBI" id="CHEBI:30413"/>
    </ligand>
    <ligandPart>
        <name>Fe</name>
        <dbReference type="ChEBI" id="CHEBI:18248"/>
    </ligandPart>
</feature>
<dbReference type="GO" id="GO:0004096">
    <property type="term" value="F:catalase activity"/>
    <property type="evidence" value="ECO:0007669"/>
    <property type="project" value="InterPro"/>
</dbReference>
<evidence type="ECO:0000256" key="5">
    <source>
        <dbReference type="ARBA" id="ARBA00023002"/>
    </source>
</evidence>
<accession>A0A6J4E3S3</accession>
<protein>
    <recommendedName>
        <fullName evidence="7">Catalase-related peroxidase</fullName>
        <ecNumber evidence="7">1.11.1.-</ecNumber>
    </recommendedName>
</protein>
<feature type="active site" evidence="8">
    <location>
        <position position="64"/>
    </location>
</feature>
<dbReference type="CDD" id="cd08153">
    <property type="entry name" value="srpA_like"/>
    <property type="match status" value="1"/>
</dbReference>
<evidence type="ECO:0000259" key="10">
    <source>
        <dbReference type="SMART" id="SM01060"/>
    </source>
</evidence>
<dbReference type="EMBL" id="AP023189">
    <property type="protein sequence ID" value="BCG24402.1"/>
    <property type="molecule type" value="Genomic_DNA"/>
</dbReference>
<name>A0A6J4E3S3_9PSED</name>
<dbReference type="GO" id="GO:0042744">
    <property type="term" value="P:hydrogen peroxide catabolic process"/>
    <property type="evidence" value="ECO:0007669"/>
    <property type="project" value="TreeGrafter"/>
</dbReference>
<proteinExistence type="inferred from homology"/>
<dbReference type="Pfam" id="PF00199">
    <property type="entry name" value="Catalase"/>
    <property type="match status" value="1"/>
</dbReference>
<evidence type="ECO:0000313" key="14">
    <source>
        <dbReference type="Proteomes" id="UP001054892"/>
    </source>
</evidence>